<reference evidence="3" key="1">
    <citation type="journal article" date="2019" name="Int. J. Syst. Evol. Microbiol.">
        <title>The Global Catalogue of Microorganisms (GCM) 10K type strain sequencing project: providing services to taxonomists for standard genome sequencing and annotation.</title>
        <authorList>
            <consortium name="The Broad Institute Genomics Platform"/>
            <consortium name="The Broad Institute Genome Sequencing Center for Infectious Disease"/>
            <person name="Wu L."/>
            <person name="Ma J."/>
        </authorList>
    </citation>
    <scope>NUCLEOTIDE SEQUENCE [LARGE SCALE GENOMIC DNA]</scope>
    <source>
        <strain evidence="3">CGMCC 1.13681</strain>
    </source>
</reference>
<dbReference type="RefSeq" id="WP_386416150.1">
    <property type="nucleotide sequence ID" value="NZ_JBHSZO010000026.1"/>
</dbReference>
<sequence length="347" mass="40253">MELTPEPYNHDGTELDILEQYGSFEAFWNAQRAGLHQHPTNNQPDVETENTDVADRWNQDRPQPLAWDVYEHWLVQEWRRLLDSEPSELEVQRFLEQHPSLLPGASNDVGRGHHGPCWDAVITQPSLKGASADRVPDFMWVRSDTSTVYALCIEIEAPTKPWFTLDGQSSAHLTQALDQILEWKVWFSLPENMLAFRHAYIPVDLGYQRIEVQFILVYGRDREFRQDESRHRDPLYLRRKRDLIPRSSEYLYTFDQLRPERDAADAVTISGRRDSFNAVAVPPTFTTGRGTKQLASQIPDISSALTKTPLIPEERKVYLAGRWDYWRRSAAPRPSLRFNNAREHSGE</sequence>
<proteinExistence type="predicted"/>
<evidence type="ECO:0000313" key="2">
    <source>
        <dbReference type="EMBL" id="MFC7219919.1"/>
    </source>
</evidence>
<gene>
    <name evidence="2" type="ORF">ACFQLX_17370</name>
</gene>
<dbReference type="InterPro" id="IPR025359">
    <property type="entry name" value="SduA_C"/>
</dbReference>
<dbReference type="EMBL" id="JBHSZO010000026">
    <property type="protein sequence ID" value="MFC7219919.1"/>
    <property type="molecule type" value="Genomic_DNA"/>
</dbReference>
<name>A0ABW2GIH7_9ACTN</name>
<dbReference type="Proteomes" id="UP001596413">
    <property type="component" value="Unassembled WGS sequence"/>
</dbReference>
<dbReference type="Pfam" id="PF14082">
    <property type="entry name" value="SduA_C"/>
    <property type="match status" value="1"/>
</dbReference>
<comment type="caution">
    <text evidence="2">The sequence shown here is derived from an EMBL/GenBank/DDBJ whole genome shotgun (WGS) entry which is preliminary data.</text>
</comment>
<feature type="domain" description="Shedu protein SduA C-terminal" evidence="1">
    <location>
        <begin position="87"/>
        <end position="257"/>
    </location>
</feature>
<accession>A0ABW2GIH7</accession>
<evidence type="ECO:0000259" key="1">
    <source>
        <dbReference type="Pfam" id="PF14082"/>
    </source>
</evidence>
<keyword evidence="3" id="KW-1185">Reference proteome</keyword>
<evidence type="ECO:0000313" key="3">
    <source>
        <dbReference type="Proteomes" id="UP001596413"/>
    </source>
</evidence>
<protein>
    <submittedName>
        <fullName evidence="2">Shedu anti-phage system protein SduA domain-containing protein</fullName>
    </submittedName>
</protein>
<organism evidence="2 3">
    <name type="scientific">Streptomyces polyrhachis</name>
    <dbReference type="NCBI Taxonomy" id="1282885"/>
    <lineage>
        <taxon>Bacteria</taxon>
        <taxon>Bacillati</taxon>
        <taxon>Actinomycetota</taxon>
        <taxon>Actinomycetes</taxon>
        <taxon>Kitasatosporales</taxon>
        <taxon>Streptomycetaceae</taxon>
        <taxon>Streptomyces</taxon>
    </lineage>
</organism>